<organism evidence="1 2">
    <name type="scientific">Sphingorhabdus buctiana</name>
    <dbReference type="NCBI Taxonomy" id="1508805"/>
    <lineage>
        <taxon>Bacteria</taxon>
        <taxon>Pseudomonadati</taxon>
        <taxon>Pseudomonadota</taxon>
        <taxon>Alphaproteobacteria</taxon>
        <taxon>Sphingomonadales</taxon>
        <taxon>Sphingomonadaceae</taxon>
        <taxon>Sphingorhabdus</taxon>
    </lineage>
</organism>
<dbReference type="RefSeq" id="WP_381513937.1">
    <property type="nucleotide sequence ID" value="NZ_JBHUEL010000008.1"/>
</dbReference>
<dbReference type="EMBL" id="JBHUEL010000008">
    <property type="protein sequence ID" value="MFD1767053.1"/>
    <property type="molecule type" value="Genomic_DNA"/>
</dbReference>
<evidence type="ECO:0000313" key="2">
    <source>
        <dbReference type="Proteomes" id="UP001597215"/>
    </source>
</evidence>
<keyword evidence="2" id="KW-1185">Reference proteome</keyword>
<evidence type="ECO:0000313" key="1">
    <source>
        <dbReference type="EMBL" id="MFD1767053.1"/>
    </source>
</evidence>
<protein>
    <submittedName>
        <fullName evidence="1">2'-5' RNA ligase family protein</fullName>
    </submittedName>
</protein>
<reference evidence="2" key="1">
    <citation type="journal article" date="2019" name="Int. J. Syst. Evol. Microbiol.">
        <title>The Global Catalogue of Microorganisms (GCM) 10K type strain sequencing project: providing services to taxonomists for standard genome sequencing and annotation.</title>
        <authorList>
            <consortium name="The Broad Institute Genomics Platform"/>
            <consortium name="The Broad Institute Genome Sequencing Center for Infectious Disease"/>
            <person name="Wu L."/>
            <person name="Ma J."/>
        </authorList>
    </citation>
    <scope>NUCLEOTIDE SEQUENCE [LARGE SCALE GENOMIC DNA]</scope>
    <source>
        <strain evidence="2">CGMCC 1.12449</strain>
    </source>
</reference>
<keyword evidence="1" id="KW-0436">Ligase</keyword>
<dbReference type="Pfam" id="PF13563">
    <property type="entry name" value="2_5_RNA_ligase2"/>
    <property type="match status" value="1"/>
</dbReference>
<name>A0ABW4MF00_9SPHN</name>
<dbReference type="Gene3D" id="3.90.1140.10">
    <property type="entry name" value="Cyclic phosphodiesterase"/>
    <property type="match status" value="1"/>
</dbReference>
<comment type="caution">
    <text evidence="1">The sequence shown here is derived from an EMBL/GenBank/DDBJ whole genome shotgun (WGS) entry which is preliminary data.</text>
</comment>
<dbReference type="GO" id="GO:0016874">
    <property type="term" value="F:ligase activity"/>
    <property type="evidence" value="ECO:0007669"/>
    <property type="project" value="UniProtKB-KW"/>
</dbReference>
<proteinExistence type="predicted"/>
<sequence length="171" mass="19556">MDNAPIIITATMGKADQAWADRMRQAHFPPERNFLSAHITLFHHLPPMHWPEIKSRLSSLARENAAPKAMLSDVMFLGRGVAYRIDCPDLLMMREELADDLQGLLTPQDQAKPRLHITVQNKEEPAVAKALFAELLSDFEPRPIEIKGLAAHYYRGGPWEFIQDWKFSGRR</sequence>
<dbReference type="Proteomes" id="UP001597215">
    <property type="component" value="Unassembled WGS sequence"/>
</dbReference>
<accession>A0ABW4MF00</accession>
<gene>
    <name evidence="1" type="ORF">ACFSAG_09375</name>
</gene>